<dbReference type="InterPro" id="IPR036291">
    <property type="entry name" value="NAD(P)-bd_dom_sf"/>
</dbReference>
<keyword evidence="2" id="KW-0560">Oxidoreductase</keyword>
<dbReference type="SUPFAM" id="SSF51735">
    <property type="entry name" value="NAD(P)-binding Rossmann-fold domains"/>
    <property type="match status" value="1"/>
</dbReference>
<organism evidence="3 4">
    <name type="scientific">Halobacillus alkaliphilus</name>
    <dbReference type="NCBI Taxonomy" id="396056"/>
    <lineage>
        <taxon>Bacteria</taxon>
        <taxon>Bacillati</taxon>
        <taxon>Bacillota</taxon>
        <taxon>Bacilli</taxon>
        <taxon>Bacillales</taxon>
        <taxon>Bacillaceae</taxon>
        <taxon>Halobacillus</taxon>
    </lineage>
</organism>
<proteinExistence type="inferred from homology"/>
<dbReference type="Proteomes" id="UP000198897">
    <property type="component" value="Unassembled WGS sequence"/>
</dbReference>
<dbReference type="EMBL" id="FOOG01000006">
    <property type="protein sequence ID" value="SFF71292.1"/>
    <property type="molecule type" value="Genomic_DNA"/>
</dbReference>
<dbReference type="InterPro" id="IPR002347">
    <property type="entry name" value="SDR_fam"/>
</dbReference>
<gene>
    <name evidence="3" type="ORF">SAMN05216353_106115</name>
</gene>
<evidence type="ECO:0000313" key="3">
    <source>
        <dbReference type="EMBL" id="SFF71292.1"/>
    </source>
</evidence>
<keyword evidence="4" id="KW-1185">Reference proteome</keyword>
<accession>A0A1I2KW37</accession>
<evidence type="ECO:0000256" key="2">
    <source>
        <dbReference type="ARBA" id="ARBA00023002"/>
    </source>
</evidence>
<dbReference type="PANTHER" id="PTHR42879:SF2">
    <property type="entry name" value="3-OXOACYL-[ACYL-CARRIER-PROTEIN] REDUCTASE FABG"/>
    <property type="match status" value="1"/>
</dbReference>
<dbReference type="CDD" id="cd05233">
    <property type="entry name" value="SDR_c"/>
    <property type="match status" value="1"/>
</dbReference>
<name>A0A1I2KW37_9BACI</name>
<sequence length="239" mass="26388">MSKRCLIIGASGEIGYSVTRTLVEKGYRVGLQYYSNLRRIDELENQIPASQWLGARQADLTTTEGIQAFLQITSKEWEAIVFCGGHLWKGLFQDMTDAEMDQLYHVHLKAPWMISRHVLPFMIHNKAGNIVTVSSIFGEEGSSMEVAYSSVKGAQISFVKALSKEVAPSGIRVNAVTPGVIATKMNEMLTPEEWNTLEGEIPLGRAGQPHEIADAISYLLSDQSSYVTGHVLRVNGGWT</sequence>
<dbReference type="NCBIfam" id="NF047420">
    <property type="entry name" value="EF_P_mod_YmfI"/>
    <property type="match status" value="1"/>
</dbReference>
<dbReference type="InterPro" id="IPR050259">
    <property type="entry name" value="SDR"/>
</dbReference>
<dbReference type="Gene3D" id="3.40.50.720">
    <property type="entry name" value="NAD(P)-binding Rossmann-like Domain"/>
    <property type="match status" value="1"/>
</dbReference>
<dbReference type="OrthoDB" id="9803333at2"/>
<dbReference type="RefSeq" id="WP_089751009.1">
    <property type="nucleotide sequence ID" value="NZ_FOOG01000006.1"/>
</dbReference>
<comment type="similarity">
    <text evidence="1">Belongs to the short-chain dehydrogenases/reductases (SDR) family.</text>
</comment>
<dbReference type="AlphaFoldDB" id="A0A1I2KW37"/>
<evidence type="ECO:0000313" key="4">
    <source>
        <dbReference type="Proteomes" id="UP000198897"/>
    </source>
</evidence>
<dbReference type="PANTHER" id="PTHR42879">
    <property type="entry name" value="3-OXOACYL-(ACYL-CARRIER-PROTEIN) REDUCTASE"/>
    <property type="match status" value="1"/>
</dbReference>
<evidence type="ECO:0000256" key="1">
    <source>
        <dbReference type="ARBA" id="ARBA00006484"/>
    </source>
</evidence>
<dbReference type="GO" id="GO:0016491">
    <property type="term" value="F:oxidoreductase activity"/>
    <property type="evidence" value="ECO:0007669"/>
    <property type="project" value="UniProtKB-KW"/>
</dbReference>
<dbReference type="FunFam" id="3.40.50.720:FF:000173">
    <property type="entry name" value="3-oxoacyl-[acyl-carrier protein] reductase"/>
    <property type="match status" value="1"/>
</dbReference>
<dbReference type="Pfam" id="PF13561">
    <property type="entry name" value="adh_short_C2"/>
    <property type="match status" value="1"/>
</dbReference>
<dbReference type="PRINTS" id="PR00081">
    <property type="entry name" value="GDHRDH"/>
</dbReference>
<reference evidence="4" key="1">
    <citation type="submission" date="2016-10" db="EMBL/GenBank/DDBJ databases">
        <authorList>
            <person name="Varghese N."/>
            <person name="Submissions S."/>
        </authorList>
    </citation>
    <scope>NUCLEOTIDE SEQUENCE [LARGE SCALE GENOMIC DNA]</scope>
    <source>
        <strain evidence="4">FP5</strain>
    </source>
</reference>
<protein>
    <submittedName>
        <fullName evidence="3">3-oxoacyl-[acyl-carrier protein] reductase</fullName>
    </submittedName>
</protein>